<feature type="domain" description="Neurotransmitter-gated ion-channel ligand-binding" evidence="12">
    <location>
        <begin position="53"/>
        <end position="149"/>
    </location>
</feature>
<keyword evidence="5" id="KW-0406">Ion transport</keyword>
<keyword evidence="14" id="KW-1185">Reference proteome</keyword>
<dbReference type="Pfam" id="PF02931">
    <property type="entry name" value="Neur_chan_LBD"/>
    <property type="match status" value="1"/>
</dbReference>
<organism evidence="13 14">
    <name type="scientific">Naja naja</name>
    <name type="common">Indian cobra</name>
    <dbReference type="NCBI Taxonomy" id="35670"/>
    <lineage>
        <taxon>Eukaryota</taxon>
        <taxon>Metazoa</taxon>
        <taxon>Chordata</taxon>
        <taxon>Craniata</taxon>
        <taxon>Vertebrata</taxon>
        <taxon>Euteleostomi</taxon>
        <taxon>Lepidosauria</taxon>
        <taxon>Squamata</taxon>
        <taxon>Bifurcata</taxon>
        <taxon>Unidentata</taxon>
        <taxon>Episquamata</taxon>
        <taxon>Toxicofera</taxon>
        <taxon>Serpentes</taxon>
        <taxon>Colubroidea</taxon>
        <taxon>Elapidae</taxon>
        <taxon>Elapinae</taxon>
        <taxon>Naja</taxon>
    </lineage>
</organism>
<dbReference type="PRINTS" id="PR00252">
    <property type="entry name" value="NRIONCHANNEL"/>
</dbReference>
<dbReference type="GO" id="GO:0045211">
    <property type="term" value="C:postsynaptic membrane"/>
    <property type="evidence" value="ECO:0007669"/>
    <property type="project" value="InterPro"/>
</dbReference>
<dbReference type="InterPro" id="IPR002394">
    <property type="entry name" value="Nicotinic_acetylcholine_rcpt"/>
</dbReference>
<evidence type="ECO:0000256" key="8">
    <source>
        <dbReference type="ARBA" id="ARBA00023286"/>
    </source>
</evidence>
<dbReference type="PANTHER" id="PTHR18945">
    <property type="entry name" value="NEUROTRANSMITTER GATED ION CHANNEL"/>
    <property type="match status" value="1"/>
</dbReference>
<keyword evidence="1" id="KW-0813">Transport</keyword>
<dbReference type="InterPro" id="IPR036734">
    <property type="entry name" value="Neur_chan_lig-bd_sf"/>
</dbReference>
<keyword evidence="4" id="KW-0770">Synapse</keyword>
<dbReference type="GO" id="GO:0022848">
    <property type="term" value="F:acetylcholine-gated monoatomic cation-selective channel activity"/>
    <property type="evidence" value="ECO:0007669"/>
    <property type="project" value="InterPro"/>
</dbReference>
<dbReference type="Gene3D" id="2.70.170.10">
    <property type="entry name" value="Neurotransmitter-gated ion-channel ligand-binding domain"/>
    <property type="match status" value="1"/>
</dbReference>
<comment type="subcellular location">
    <subcellularLocation>
        <location evidence="10">Synaptic cell membrane</location>
        <topology evidence="10">Multi-pass membrane protein</topology>
    </subcellularLocation>
</comment>
<evidence type="ECO:0000256" key="11">
    <source>
        <dbReference type="SAM" id="Phobius"/>
    </source>
</evidence>
<gene>
    <name evidence="13" type="primary">CHRNA2</name>
</gene>
<evidence type="ECO:0000256" key="2">
    <source>
        <dbReference type="ARBA" id="ARBA00022475"/>
    </source>
</evidence>
<keyword evidence="6 11" id="KW-0472">Membrane</keyword>
<dbReference type="Ensembl" id="ENSNNAT00000001097.1">
    <property type="protein sequence ID" value="ENSNNAP00000001040.1"/>
    <property type="gene ID" value="ENSNNAG00000000635.1"/>
</dbReference>
<dbReference type="GeneTree" id="ENSGT00940000158299"/>
<keyword evidence="9" id="KW-0407">Ion channel</keyword>
<evidence type="ECO:0000256" key="1">
    <source>
        <dbReference type="ARBA" id="ARBA00022448"/>
    </source>
</evidence>
<evidence type="ECO:0000256" key="9">
    <source>
        <dbReference type="ARBA" id="ARBA00023303"/>
    </source>
</evidence>
<accession>A0A8C6V539</accession>
<sequence length="157" mass="18431">MPLKLLVGSWPSDLVKLGCFLTTVISLVQTVFPCLHLLLLYNDIKNHKGTQAEERLFRYLFHAYNRWSRPVPNTSDVVIVRFGLSIAQLIDVDEKNQMMTTNVWLKQEWNDYKLQWNPTDFDNVTSIRVPSEMIWIPDIVLYNNKSEFQGRETLPFL</sequence>
<evidence type="ECO:0000256" key="6">
    <source>
        <dbReference type="ARBA" id="ARBA00023136"/>
    </source>
</evidence>
<dbReference type="Proteomes" id="UP000694559">
    <property type="component" value="Unplaced"/>
</dbReference>
<keyword evidence="3 11" id="KW-0812">Transmembrane</keyword>
<evidence type="ECO:0000256" key="3">
    <source>
        <dbReference type="ARBA" id="ARBA00022692"/>
    </source>
</evidence>
<dbReference type="GO" id="GO:0004888">
    <property type="term" value="F:transmembrane signaling receptor activity"/>
    <property type="evidence" value="ECO:0007669"/>
    <property type="project" value="InterPro"/>
</dbReference>
<dbReference type="AlphaFoldDB" id="A0A8C6V539"/>
<evidence type="ECO:0000256" key="7">
    <source>
        <dbReference type="ARBA" id="ARBA00023170"/>
    </source>
</evidence>
<dbReference type="OrthoDB" id="5975154at2759"/>
<keyword evidence="8" id="KW-1071">Ligand-gated ion channel</keyword>
<keyword evidence="2" id="KW-1003">Cell membrane</keyword>
<evidence type="ECO:0000313" key="13">
    <source>
        <dbReference type="Ensembl" id="ENSNNAP00000001040.1"/>
    </source>
</evidence>
<name>A0A8C6V539_NAJNA</name>
<keyword evidence="7" id="KW-0675">Receptor</keyword>
<proteinExistence type="predicted"/>
<evidence type="ECO:0000259" key="12">
    <source>
        <dbReference type="Pfam" id="PF02931"/>
    </source>
</evidence>
<evidence type="ECO:0000313" key="14">
    <source>
        <dbReference type="Proteomes" id="UP000694559"/>
    </source>
</evidence>
<reference evidence="13" key="2">
    <citation type="submission" date="2025-09" db="UniProtKB">
        <authorList>
            <consortium name="Ensembl"/>
        </authorList>
    </citation>
    <scope>IDENTIFICATION</scope>
</reference>
<protein>
    <submittedName>
        <fullName evidence="13">Cholinergic receptor nicotinic alpha 2 subunit</fullName>
    </submittedName>
</protein>
<evidence type="ECO:0000256" key="10">
    <source>
        <dbReference type="ARBA" id="ARBA00034099"/>
    </source>
</evidence>
<feature type="transmembrane region" description="Helical" evidence="11">
    <location>
        <begin position="20"/>
        <end position="41"/>
    </location>
</feature>
<evidence type="ECO:0000256" key="5">
    <source>
        <dbReference type="ARBA" id="ARBA00023065"/>
    </source>
</evidence>
<dbReference type="SUPFAM" id="SSF63712">
    <property type="entry name" value="Nicotinic receptor ligand binding domain-like"/>
    <property type="match status" value="1"/>
</dbReference>
<keyword evidence="11" id="KW-1133">Transmembrane helix</keyword>
<dbReference type="InterPro" id="IPR006201">
    <property type="entry name" value="Neur_channel"/>
</dbReference>
<dbReference type="InterPro" id="IPR006202">
    <property type="entry name" value="Neur_chan_lig-bd"/>
</dbReference>
<reference evidence="13" key="1">
    <citation type="submission" date="2025-08" db="UniProtKB">
        <authorList>
            <consortium name="Ensembl"/>
        </authorList>
    </citation>
    <scope>IDENTIFICATION</scope>
</reference>
<dbReference type="PRINTS" id="PR00254">
    <property type="entry name" value="NICOTINICR"/>
</dbReference>
<evidence type="ECO:0000256" key="4">
    <source>
        <dbReference type="ARBA" id="ARBA00023018"/>
    </source>
</evidence>